<dbReference type="Proteomes" id="UP000509594">
    <property type="component" value="Chromosome"/>
</dbReference>
<comment type="similarity">
    <text evidence="1">Belongs to the DtxR/MntR family.</text>
</comment>
<dbReference type="InterPro" id="IPR022687">
    <property type="entry name" value="HTH_DTXR"/>
</dbReference>
<keyword evidence="3" id="KW-0238">DNA-binding</keyword>
<evidence type="ECO:0000256" key="4">
    <source>
        <dbReference type="ARBA" id="ARBA00023163"/>
    </source>
</evidence>
<dbReference type="AlphaFoldDB" id="A0A7D5I2W4"/>
<dbReference type="PANTHER" id="PTHR33238">
    <property type="entry name" value="IRON (METAL) DEPENDENT REPRESSOR, DTXR FAMILY"/>
    <property type="match status" value="1"/>
</dbReference>
<dbReference type="GO" id="GO:0003700">
    <property type="term" value="F:DNA-binding transcription factor activity"/>
    <property type="evidence" value="ECO:0007669"/>
    <property type="project" value="InterPro"/>
</dbReference>
<evidence type="ECO:0000256" key="2">
    <source>
        <dbReference type="ARBA" id="ARBA00023015"/>
    </source>
</evidence>
<protein>
    <submittedName>
        <fullName evidence="6">Metal-dependent transcriptional regulator</fullName>
    </submittedName>
</protein>
<dbReference type="GO" id="GO:0046914">
    <property type="term" value="F:transition metal ion binding"/>
    <property type="evidence" value="ECO:0007669"/>
    <property type="project" value="InterPro"/>
</dbReference>
<evidence type="ECO:0000256" key="3">
    <source>
        <dbReference type="ARBA" id="ARBA00023125"/>
    </source>
</evidence>
<dbReference type="Gene3D" id="1.10.60.10">
    <property type="entry name" value="Iron dependent repressor, metal binding and dimerisation domain"/>
    <property type="match status" value="1"/>
</dbReference>
<evidence type="ECO:0000256" key="1">
    <source>
        <dbReference type="ARBA" id="ARBA00007871"/>
    </source>
</evidence>
<keyword evidence="4" id="KW-0804">Transcription</keyword>
<evidence type="ECO:0000313" key="6">
    <source>
        <dbReference type="EMBL" id="QLC48868.1"/>
    </source>
</evidence>
<dbReference type="KEGG" id="mzi:HWN40_00535"/>
<keyword evidence="2" id="KW-0805">Transcription regulation</keyword>
<proteinExistence type="inferred from homology"/>
<dbReference type="EMBL" id="CP058215">
    <property type="protein sequence ID" value="QLC48868.1"/>
    <property type="molecule type" value="Genomic_DNA"/>
</dbReference>
<dbReference type="InterPro" id="IPR036390">
    <property type="entry name" value="WH_DNA-bd_sf"/>
</dbReference>
<gene>
    <name evidence="6" type="ORF">HWN40_00535</name>
</gene>
<dbReference type="RefSeq" id="WP_176963931.1">
    <property type="nucleotide sequence ID" value="NZ_CP058215.1"/>
</dbReference>
<organism evidence="6 7">
    <name type="scientific">Methanolobus zinderi</name>
    <dbReference type="NCBI Taxonomy" id="536044"/>
    <lineage>
        <taxon>Archaea</taxon>
        <taxon>Methanobacteriati</taxon>
        <taxon>Methanobacteriota</taxon>
        <taxon>Stenosarchaea group</taxon>
        <taxon>Methanomicrobia</taxon>
        <taxon>Methanosarcinales</taxon>
        <taxon>Methanosarcinaceae</taxon>
        <taxon>Methanolobus</taxon>
    </lineage>
</organism>
<keyword evidence="7" id="KW-1185">Reference proteome</keyword>
<reference evidence="6 7" key="1">
    <citation type="submission" date="2020-06" db="EMBL/GenBank/DDBJ databases">
        <title>Methanolobus halotolerans sp. nov., isolated from a saline lake Tus in Siberia.</title>
        <authorList>
            <person name="Shen Y."/>
            <person name="Chen S.-C."/>
            <person name="Lai M.-C."/>
            <person name="Huang H.-H."/>
            <person name="Chiu H.-H."/>
            <person name="Tang S.-L."/>
            <person name="Rogozin D.Y."/>
            <person name="Degermendzhy A.G."/>
        </authorList>
    </citation>
    <scope>NUCLEOTIDE SEQUENCE [LARGE SCALE GENOMIC DNA]</scope>
    <source>
        <strain evidence="6 7">DSM 21339</strain>
    </source>
</reference>
<dbReference type="InterPro" id="IPR022689">
    <property type="entry name" value="Iron_dep_repressor"/>
</dbReference>
<dbReference type="SMART" id="SM00529">
    <property type="entry name" value="HTH_DTXR"/>
    <property type="match status" value="1"/>
</dbReference>
<dbReference type="InterPro" id="IPR050536">
    <property type="entry name" value="DtxR_MntR_Metal-Reg"/>
</dbReference>
<dbReference type="InterPro" id="IPR036421">
    <property type="entry name" value="Fe_dep_repressor_sf"/>
</dbReference>
<dbReference type="Pfam" id="PF01325">
    <property type="entry name" value="Fe_dep_repress"/>
    <property type="match status" value="1"/>
</dbReference>
<evidence type="ECO:0000313" key="7">
    <source>
        <dbReference type="Proteomes" id="UP000509594"/>
    </source>
</evidence>
<dbReference type="Pfam" id="PF02742">
    <property type="entry name" value="Fe_dep_repr_C"/>
    <property type="match status" value="1"/>
</dbReference>
<dbReference type="OrthoDB" id="24735at2157"/>
<evidence type="ECO:0000259" key="5">
    <source>
        <dbReference type="PROSITE" id="PS50944"/>
    </source>
</evidence>
<dbReference type="InterPro" id="IPR001367">
    <property type="entry name" value="Fe_dep_repressor"/>
</dbReference>
<dbReference type="SUPFAM" id="SSF46785">
    <property type="entry name" value="Winged helix' DNA-binding domain"/>
    <property type="match status" value="1"/>
</dbReference>
<feature type="domain" description="HTH dtxR-type" evidence="5">
    <location>
        <begin position="1"/>
        <end position="64"/>
    </location>
</feature>
<dbReference type="GO" id="GO:0003677">
    <property type="term" value="F:DNA binding"/>
    <property type="evidence" value="ECO:0007669"/>
    <property type="project" value="UniProtKB-KW"/>
</dbReference>
<dbReference type="PANTHER" id="PTHR33238:SF7">
    <property type="entry name" value="IRON-DEPENDENT TRANSCRIPTIONAL REGULATOR"/>
    <property type="match status" value="1"/>
</dbReference>
<dbReference type="GO" id="GO:0046983">
    <property type="term" value="F:protein dimerization activity"/>
    <property type="evidence" value="ECO:0007669"/>
    <property type="project" value="InterPro"/>
</dbReference>
<name>A0A7D5I2W4_9EURY</name>
<dbReference type="Gene3D" id="1.10.10.10">
    <property type="entry name" value="Winged helix-like DNA-binding domain superfamily/Winged helix DNA-binding domain"/>
    <property type="match status" value="1"/>
</dbReference>
<sequence>MYPERTDEYLETIFLLVRRNGSPARTNQIADALEVSAPSVTEMLQRLSDAGLVDYRPYYGVELTEQGKIQAIKLRHNNRVIRKFLCEVLGVGSEEATKEASLLKHSASETFLEHICRYMRHSQICPKCEGYIKGKKCCNLTQ</sequence>
<dbReference type="InterPro" id="IPR036388">
    <property type="entry name" value="WH-like_DNA-bd_sf"/>
</dbReference>
<dbReference type="PROSITE" id="PS50944">
    <property type="entry name" value="HTH_DTXR"/>
    <property type="match status" value="1"/>
</dbReference>
<accession>A0A7D5I2W4</accession>
<dbReference type="GeneID" id="55820116"/>